<dbReference type="InterPro" id="IPR024054">
    <property type="entry name" value="TIF2_asu_middle_sf"/>
</dbReference>
<dbReference type="Proteomes" id="UP000051952">
    <property type="component" value="Unassembled WGS sequence"/>
</dbReference>
<dbReference type="EMBL" id="CYKH01000377">
    <property type="protein sequence ID" value="CUF66786.1"/>
    <property type="molecule type" value="Genomic_DNA"/>
</dbReference>
<sequence>MAKPNAPVRFYPNEYPEEGEKVWVKVLNVSDTSATVQLLEYGNHEGMIPYTEFTRLRIRSIGKIIKAGRTEAVQVLRVDKEKRYIDLSKKQVTPNEAKKCEERYLKARDVHSIVCHAADLVSMPRQQAMELVAFPLYLEHGTAWETLKLSLIKPEEAFAKLSIPEDLKNAIVQTAQHRLKEQPVKLRVDLEITCFGPEGVNAIREVLRVGQRSGEDLVPKIPLTVSIVAPPSYIVRAHSEYREEGLKRLYDAVAAMTATMEKYGGSVKQVEAPRILGDDGEDDKKAADSTSSSSSSSDDEDEN</sequence>
<keyword evidence="7" id="KW-1185">Reference proteome</keyword>
<organism evidence="6 7">
    <name type="scientific">Bodo saltans</name>
    <name type="common">Flagellated protozoan</name>
    <dbReference type="NCBI Taxonomy" id="75058"/>
    <lineage>
        <taxon>Eukaryota</taxon>
        <taxon>Discoba</taxon>
        <taxon>Euglenozoa</taxon>
        <taxon>Kinetoplastea</taxon>
        <taxon>Metakinetoplastina</taxon>
        <taxon>Eubodonida</taxon>
        <taxon>Bodonidae</taxon>
        <taxon>Bodo</taxon>
    </lineage>
</organism>
<evidence type="ECO:0000259" key="5">
    <source>
        <dbReference type="PROSITE" id="PS50126"/>
    </source>
</evidence>
<dbReference type="SMART" id="SM00316">
    <property type="entry name" value="S1"/>
    <property type="match status" value="1"/>
</dbReference>
<evidence type="ECO:0000313" key="7">
    <source>
        <dbReference type="Proteomes" id="UP000051952"/>
    </source>
</evidence>
<keyword evidence="3" id="KW-0648">Protein biosynthesis</keyword>
<dbReference type="GO" id="GO:0043022">
    <property type="term" value="F:ribosome binding"/>
    <property type="evidence" value="ECO:0007669"/>
    <property type="project" value="TreeGrafter"/>
</dbReference>
<dbReference type="PANTHER" id="PTHR10602:SF0">
    <property type="entry name" value="EUKARYOTIC TRANSLATION INITIATION FACTOR 2 SUBUNIT 1"/>
    <property type="match status" value="1"/>
</dbReference>
<dbReference type="InterPro" id="IPR011488">
    <property type="entry name" value="TIF_2_asu"/>
</dbReference>
<gene>
    <name evidence="6" type="ORF">BSAL_64670</name>
</gene>
<name>A0A0S4IW47_BODSA</name>
<dbReference type="Gene3D" id="2.40.50.140">
    <property type="entry name" value="Nucleic acid-binding proteins"/>
    <property type="match status" value="1"/>
</dbReference>
<dbReference type="AlphaFoldDB" id="A0A0S4IW47"/>
<dbReference type="PANTHER" id="PTHR10602">
    <property type="entry name" value="EUKARYOTIC TRANSLATION INITIATION FACTOR 2 SUBUNIT 1"/>
    <property type="match status" value="1"/>
</dbReference>
<dbReference type="InterPro" id="IPR044126">
    <property type="entry name" value="S1_IF2_alpha"/>
</dbReference>
<dbReference type="PROSITE" id="PS50126">
    <property type="entry name" value="S1"/>
    <property type="match status" value="1"/>
</dbReference>
<evidence type="ECO:0000256" key="2">
    <source>
        <dbReference type="ARBA" id="ARBA00022540"/>
    </source>
</evidence>
<dbReference type="GO" id="GO:0003723">
    <property type="term" value="F:RNA binding"/>
    <property type="evidence" value="ECO:0007669"/>
    <property type="project" value="InterPro"/>
</dbReference>
<comment type="similarity">
    <text evidence="1">Belongs to the eIF-2-alpha family.</text>
</comment>
<protein>
    <submittedName>
        <fullName evidence="6">Elongation initiation factor 2 alpha, putative</fullName>
    </submittedName>
</protein>
<dbReference type="SUPFAM" id="SSF50249">
    <property type="entry name" value="Nucleic acid-binding proteins"/>
    <property type="match status" value="1"/>
</dbReference>
<dbReference type="Pfam" id="PF07541">
    <property type="entry name" value="EIF_2_alpha"/>
    <property type="match status" value="1"/>
</dbReference>
<dbReference type="OMA" id="DVNEHQR"/>
<accession>A0A0S4IW47</accession>
<evidence type="ECO:0000313" key="6">
    <source>
        <dbReference type="EMBL" id="CUF66786.1"/>
    </source>
</evidence>
<dbReference type="GO" id="GO:0003743">
    <property type="term" value="F:translation initiation factor activity"/>
    <property type="evidence" value="ECO:0007669"/>
    <property type="project" value="UniProtKB-KW"/>
</dbReference>
<dbReference type="OrthoDB" id="1685042at2759"/>
<dbReference type="InterPro" id="IPR012340">
    <property type="entry name" value="NA-bd_OB-fold"/>
</dbReference>
<feature type="region of interest" description="Disordered" evidence="4">
    <location>
        <begin position="267"/>
        <end position="303"/>
    </location>
</feature>
<dbReference type="Pfam" id="PF00575">
    <property type="entry name" value="S1"/>
    <property type="match status" value="1"/>
</dbReference>
<dbReference type="Gene3D" id="3.30.70.1130">
    <property type="entry name" value="EIF_2_alpha"/>
    <property type="match status" value="1"/>
</dbReference>
<evidence type="ECO:0000256" key="3">
    <source>
        <dbReference type="ARBA" id="ARBA00022917"/>
    </source>
</evidence>
<dbReference type="InterPro" id="IPR024055">
    <property type="entry name" value="TIF2_asu_C"/>
</dbReference>
<evidence type="ECO:0000256" key="4">
    <source>
        <dbReference type="SAM" id="MobiDB-lite"/>
    </source>
</evidence>
<dbReference type="GO" id="GO:0033290">
    <property type="term" value="C:eukaryotic 48S preinitiation complex"/>
    <property type="evidence" value="ECO:0007669"/>
    <property type="project" value="TreeGrafter"/>
</dbReference>
<feature type="domain" description="S1 motif" evidence="5">
    <location>
        <begin position="19"/>
        <end position="90"/>
    </location>
</feature>
<dbReference type="FunFam" id="2.40.50.140:FF:000015">
    <property type="entry name" value="Eukaryotic translation initiation factor 2 subunit alpha"/>
    <property type="match status" value="1"/>
</dbReference>
<dbReference type="GO" id="GO:0005850">
    <property type="term" value="C:eukaryotic translation initiation factor 2 complex"/>
    <property type="evidence" value="ECO:0007669"/>
    <property type="project" value="TreeGrafter"/>
</dbReference>
<dbReference type="InterPro" id="IPR003029">
    <property type="entry name" value="S1_domain"/>
</dbReference>
<keyword evidence="2 6" id="KW-0396">Initiation factor</keyword>
<reference evidence="7" key="1">
    <citation type="submission" date="2015-09" db="EMBL/GenBank/DDBJ databases">
        <authorList>
            <consortium name="Pathogen Informatics"/>
        </authorList>
    </citation>
    <scope>NUCLEOTIDE SEQUENCE [LARGE SCALE GENOMIC DNA]</scope>
    <source>
        <strain evidence="7">Lake Konstanz</strain>
    </source>
</reference>
<dbReference type="SUPFAM" id="SSF116742">
    <property type="entry name" value="eIF2alpha middle domain-like"/>
    <property type="match status" value="1"/>
</dbReference>
<dbReference type="VEuPathDB" id="TriTrypDB:BSAL_64670"/>
<proteinExistence type="inferred from homology"/>
<dbReference type="Gene3D" id="1.10.150.190">
    <property type="entry name" value="Translation initiation factor 2, subunit 1, domain 2"/>
    <property type="match status" value="1"/>
</dbReference>
<dbReference type="SUPFAM" id="SSF110993">
    <property type="entry name" value="eIF-2-alpha, C-terminal domain"/>
    <property type="match status" value="1"/>
</dbReference>
<evidence type="ECO:0000256" key="1">
    <source>
        <dbReference type="ARBA" id="ARBA00007223"/>
    </source>
</evidence>
<dbReference type="CDD" id="cd04452">
    <property type="entry name" value="S1_IF2_alpha"/>
    <property type="match status" value="1"/>
</dbReference>